<proteinExistence type="inferred from homology"/>
<evidence type="ECO:0000256" key="7">
    <source>
        <dbReference type="ARBA" id="ARBA00023033"/>
    </source>
</evidence>
<dbReference type="PROSITE" id="PS00086">
    <property type="entry name" value="CYTOCHROME_P450"/>
    <property type="match status" value="1"/>
</dbReference>
<dbReference type="SUPFAM" id="SSF48264">
    <property type="entry name" value="Cytochrome P450"/>
    <property type="match status" value="1"/>
</dbReference>
<dbReference type="STRING" id="568069.A0A1J1HLQ8"/>
<name>A0A1J1HLQ8_9DIPT</name>
<dbReference type="PRINTS" id="PR00463">
    <property type="entry name" value="EP450I"/>
</dbReference>
<feature type="binding site" description="axial binding residue" evidence="8">
    <location>
        <position position="472"/>
    </location>
    <ligand>
        <name>heme</name>
        <dbReference type="ChEBI" id="CHEBI:30413"/>
    </ligand>
    <ligandPart>
        <name>Fe</name>
        <dbReference type="ChEBI" id="CHEBI:18248"/>
    </ligandPart>
</feature>
<evidence type="ECO:0000256" key="4">
    <source>
        <dbReference type="ARBA" id="ARBA00022723"/>
    </source>
</evidence>
<evidence type="ECO:0000313" key="11">
    <source>
        <dbReference type="Proteomes" id="UP000183832"/>
    </source>
</evidence>
<dbReference type="GO" id="GO:0004497">
    <property type="term" value="F:monooxygenase activity"/>
    <property type="evidence" value="ECO:0007669"/>
    <property type="project" value="UniProtKB-KW"/>
</dbReference>
<dbReference type="InterPro" id="IPR001128">
    <property type="entry name" value="Cyt_P450"/>
</dbReference>
<dbReference type="InterPro" id="IPR036396">
    <property type="entry name" value="Cyt_P450_sf"/>
</dbReference>
<evidence type="ECO:0000256" key="2">
    <source>
        <dbReference type="ARBA" id="ARBA00010617"/>
    </source>
</evidence>
<reference evidence="10 11" key="1">
    <citation type="submission" date="2015-04" db="EMBL/GenBank/DDBJ databases">
        <authorList>
            <person name="Syromyatnikov M.Y."/>
            <person name="Popov V.N."/>
        </authorList>
    </citation>
    <scope>NUCLEOTIDE SEQUENCE [LARGE SCALE GENOMIC DNA]</scope>
</reference>
<keyword evidence="5 9" id="KW-0560">Oxidoreductase</keyword>
<dbReference type="InterPro" id="IPR017972">
    <property type="entry name" value="Cyt_P450_CS"/>
</dbReference>
<dbReference type="FunFam" id="1.10.630.10:FF:000006">
    <property type="entry name" value="Cytochrome P450 302a1, mitochondrial"/>
    <property type="match status" value="1"/>
</dbReference>
<sequence>MMISRGILGLNFFFQSKSLTLIRKLSVQAAASYKPTDDEYARAKPYEQIPSLTKIELAKRFLPGGKFHEKSIVDVQVMLRDELGELYRIPGMFGQREILTTFDPNDVEIIHRTEGAQPYRRGLETITYYRKKLRSDVYSVGGLILEQGDEWSKMRTAVNPILMQPRTAKLYIPTIDGIVQDFMANFPKLQDENGEMPDNFQDLLNRWTLESIVAIALEKRLGLMDLENRNEKAEKIAKTVRTIFELTAEFEFKPSVWRIYHTKAFKKLLQAFDDLTDLSLELIEAAKKNYQEETVNNDNNEESILFKLLKKDPRFASVMAFDMIFGGIDTTSSTLSGVMYCLAKNPDKQEILRQELIKVLTDKNTPLTPENMNHLPYLRACIKEGIRVLPPVMGNMRRTGENIVLRGYQVPKNVDVMLALMHMYKDEKNFGSPKDFIPERWLKHQDENACPRSLKQSHPFVYLPFGFGPRVCAGKRIAEMEIEVFLSRVIRNYRVEWHHEDMKVRSTLVNLPGNPLNFRLIQV</sequence>
<evidence type="ECO:0000256" key="1">
    <source>
        <dbReference type="ARBA" id="ARBA00001971"/>
    </source>
</evidence>
<dbReference type="InterPro" id="IPR050479">
    <property type="entry name" value="CYP11_CYP27_families"/>
</dbReference>
<evidence type="ECO:0000256" key="6">
    <source>
        <dbReference type="ARBA" id="ARBA00023004"/>
    </source>
</evidence>
<dbReference type="PANTHER" id="PTHR24279">
    <property type="entry name" value="CYTOCHROME P450"/>
    <property type="match status" value="1"/>
</dbReference>
<evidence type="ECO:0000256" key="3">
    <source>
        <dbReference type="ARBA" id="ARBA00022617"/>
    </source>
</evidence>
<evidence type="ECO:0000256" key="5">
    <source>
        <dbReference type="ARBA" id="ARBA00023002"/>
    </source>
</evidence>
<comment type="similarity">
    <text evidence="2 9">Belongs to the cytochrome P450 family.</text>
</comment>
<keyword evidence="4 8" id="KW-0479">Metal-binding</keyword>
<keyword evidence="7 9" id="KW-0503">Monooxygenase</keyword>
<keyword evidence="11" id="KW-1185">Reference proteome</keyword>
<dbReference type="PRINTS" id="PR00385">
    <property type="entry name" value="P450"/>
</dbReference>
<dbReference type="PANTHER" id="PTHR24279:SF120">
    <property type="entry name" value="CYTOCHROME P450"/>
    <property type="match status" value="1"/>
</dbReference>
<dbReference type="AlphaFoldDB" id="A0A1J1HLQ8"/>
<dbReference type="OrthoDB" id="3945418at2759"/>
<dbReference type="InterPro" id="IPR002401">
    <property type="entry name" value="Cyt_P450_E_grp-I"/>
</dbReference>
<dbReference type="GO" id="GO:0020037">
    <property type="term" value="F:heme binding"/>
    <property type="evidence" value="ECO:0007669"/>
    <property type="project" value="InterPro"/>
</dbReference>
<keyword evidence="6 8" id="KW-0408">Iron</keyword>
<keyword evidence="3 8" id="KW-0349">Heme</keyword>
<protein>
    <submittedName>
        <fullName evidence="10">CLUMA_CG002512, isoform A</fullName>
    </submittedName>
</protein>
<dbReference type="GO" id="GO:0005506">
    <property type="term" value="F:iron ion binding"/>
    <property type="evidence" value="ECO:0007669"/>
    <property type="project" value="InterPro"/>
</dbReference>
<evidence type="ECO:0000313" key="10">
    <source>
        <dbReference type="EMBL" id="CRK88991.1"/>
    </source>
</evidence>
<gene>
    <name evidence="10" type="ORF">CLUMA_CG002512</name>
</gene>
<dbReference type="EMBL" id="CVRI01000010">
    <property type="protein sequence ID" value="CRK88991.1"/>
    <property type="molecule type" value="Genomic_DNA"/>
</dbReference>
<dbReference type="CDD" id="cd11054">
    <property type="entry name" value="CYP24A1-like"/>
    <property type="match status" value="1"/>
</dbReference>
<comment type="cofactor">
    <cofactor evidence="1 8">
        <name>heme</name>
        <dbReference type="ChEBI" id="CHEBI:30413"/>
    </cofactor>
</comment>
<dbReference type="Gene3D" id="1.10.630.10">
    <property type="entry name" value="Cytochrome P450"/>
    <property type="match status" value="1"/>
</dbReference>
<dbReference type="GO" id="GO:0016705">
    <property type="term" value="F:oxidoreductase activity, acting on paired donors, with incorporation or reduction of molecular oxygen"/>
    <property type="evidence" value="ECO:0007669"/>
    <property type="project" value="InterPro"/>
</dbReference>
<evidence type="ECO:0000256" key="8">
    <source>
        <dbReference type="PIRSR" id="PIRSR602401-1"/>
    </source>
</evidence>
<dbReference type="Pfam" id="PF00067">
    <property type="entry name" value="p450"/>
    <property type="match status" value="1"/>
</dbReference>
<organism evidence="10 11">
    <name type="scientific">Clunio marinus</name>
    <dbReference type="NCBI Taxonomy" id="568069"/>
    <lineage>
        <taxon>Eukaryota</taxon>
        <taxon>Metazoa</taxon>
        <taxon>Ecdysozoa</taxon>
        <taxon>Arthropoda</taxon>
        <taxon>Hexapoda</taxon>
        <taxon>Insecta</taxon>
        <taxon>Pterygota</taxon>
        <taxon>Neoptera</taxon>
        <taxon>Endopterygota</taxon>
        <taxon>Diptera</taxon>
        <taxon>Nematocera</taxon>
        <taxon>Chironomoidea</taxon>
        <taxon>Chironomidae</taxon>
        <taxon>Clunio</taxon>
    </lineage>
</organism>
<evidence type="ECO:0000256" key="9">
    <source>
        <dbReference type="RuleBase" id="RU000461"/>
    </source>
</evidence>
<dbReference type="Proteomes" id="UP000183832">
    <property type="component" value="Unassembled WGS sequence"/>
</dbReference>
<accession>A0A1J1HLQ8</accession>